<protein>
    <submittedName>
        <fullName evidence="7">FtsK/SpoIIIE domain-containing protein</fullName>
    </submittedName>
</protein>
<dbReference type="EMBL" id="JASUZV010000001">
    <property type="protein sequence ID" value="MDL5042621.1"/>
    <property type="molecule type" value="Genomic_DNA"/>
</dbReference>
<dbReference type="SMART" id="SM00382">
    <property type="entry name" value="AAA"/>
    <property type="match status" value="1"/>
</dbReference>
<keyword evidence="5" id="KW-1133">Transmembrane helix</keyword>
<dbReference type="Gene3D" id="3.40.50.300">
    <property type="entry name" value="P-loop containing nucleotide triphosphate hydrolases"/>
    <property type="match status" value="1"/>
</dbReference>
<dbReference type="SUPFAM" id="SSF52540">
    <property type="entry name" value="P-loop containing nucleoside triphosphate hydrolases"/>
    <property type="match status" value="1"/>
</dbReference>
<evidence type="ECO:0000256" key="1">
    <source>
        <dbReference type="ARBA" id="ARBA00022741"/>
    </source>
</evidence>
<keyword evidence="1 4" id="KW-0547">Nucleotide-binding</keyword>
<evidence type="ECO:0000256" key="2">
    <source>
        <dbReference type="ARBA" id="ARBA00022840"/>
    </source>
</evidence>
<dbReference type="Pfam" id="PF01580">
    <property type="entry name" value="FtsK_SpoIIIE"/>
    <property type="match status" value="1"/>
</dbReference>
<sequence>MLKLFWALPFVLAIGYYSYLNYEQFVAMNYLSMIPVVVFLVLIYPLVSFLHVLAEDRIPLYKRIYRLWLTANFLNEQGFYYEKASGKQGGRSKKKFPKVYLKQGKYDLRLYLGTQGSKFQDRFSRIGSELETTYFMDFMNKIDEEKFVVYELAYSAFLNRIEAKDVVLNDNYELVLSKVVKWSMTENPHLLIVGGTGGGKTVLLREILVGLLKKCIVYIGDPKRADFVPMEDLDVLKGRVFFEKEDIAKMVGDFKQTMNNRYDYMRKIAKERSERELGRFDTYGLKPTILMIDEWNALMASLNRNAKVGGQMIDDLLEIILKGRQVGSYVILAMQKPTYDDLPTKLRDNMMHHISMGRLSDSGYQMTFGDENANKKFRFIERLNGKKVYGRGYSAIFGLPAQEFYAPNLTAGFSFFDIFETYSRIENPHEPNYQGDVDKEDDVETQDLIDLDEPIDLPIQTLSDSTDFKTIGELSKSIGKSFGQIKKLIDVIEKGGFKKFKRDNGKVVLTEEDCLLLEGLFDSFESFDGTWKEMVSIHFDRDADN</sequence>
<proteinExistence type="predicted"/>
<keyword evidence="5" id="KW-0812">Transmembrane</keyword>
<gene>
    <name evidence="7" type="ORF">QRD39_00655</name>
</gene>
<feature type="binding site" evidence="4">
    <location>
        <begin position="194"/>
        <end position="201"/>
    </location>
    <ligand>
        <name>ATP</name>
        <dbReference type="ChEBI" id="CHEBI:30616"/>
    </ligand>
</feature>
<dbReference type="InterPro" id="IPR002543">
    <property type="entry name" value="FtsK_dom"/>
</dbReference>
<evidence type="ECO:0000256" key="5">
    <source>
        <dbReference type="SAM" id="Phobius"/>
    </source>
</evidence>
<evidence type="ECO:0000256" key="3">
    <source>
        <dbReference type="ARBA" id="ARBA00045564"/>
    </source>
</evidence>
<reference evidence="7 8" key="1">
    <citation type="submission" date="2023-06" db="EMBL/GenBank/DDBJ databases">
        <title>A potential novel species of Streptococcus isolated from human milk sample.</title>
        <authorList>
            <person name="Nguyen H.V."/>
            <person name="Trinh A.T.V."/>
            <person name="Hoang A.T.L."/>
            <person name="Bui L.N.H."/>
            <person name="Tran Q.T.L."/>
            <person name="Trinh T."/>
        </authorList>
    </citation>
    <scope>NUCLEOTIDE SEQUENCE [LARGE SCALE GENOMIC DNA]</scope>
    <source>
        <strain evidence="7 8">VTCC 12812</strain>
    </source>
</reference>
<dbReference type="PANTHER" id="PTHR22683">
    <property type="entry name" value="SPORULATION PROTEIN RELATED"/>
    <property type="match status" value="1"/>
</dbReference>
<dbReference type="InterPro" id="IPR050206">
    <property type="entry name" value="FtsK/SpoIIIE/SftA"/>
</dbReference>
<evidence type="ECO:0000259" key="6">
    <source>
        <dbReference type="PROSITE" id="PS50901"/>
    </source>
</evidence>
<evidence type="ECO:0000256" key="4">
    <source>
        <dbReference type="PROSITE-ProRule" id="PRU00289"/>
    </source>
</evidence>
<keyword evidence="2 4" id="KW-0067">ATP-binding</keyword>
<evidence type="ECO:0000313" key="8">
    <source>
        <dbReference type="Proteomes" id="UP001529255"/>
    </source>
</evidence>
<dbReference type="InterPro" id="IPR003593">
    <property type="entry name" value="AAA+_ATPase"/>
</dbReference>
<feature type="domain" description="FtsK" evidence="6">
    <location>
        <begin position="177"/>
        <end position="365"/>
    </location>
</feature>
<accession>A0ABT7LPP9</accession>
<keyword evidence="8" id="KW-1185">Reference proteome</keyword>
<dbReference type="Proteomes" id="UP001529255">
    <property type="component" value="Unassembled WGS sequence"/>
</dbReference>
<comment type="caution">
    <text evidence="7">The sequence shown here is derived from an EMBL/GenBank/DDBJ whole genome shotgun (WGS) entry which is preliminary data.</text>
</comment>
<name>A0ABT7LPP9_9STRE</name>
<comment type="function">
    <text evidence="3">Essential cell division protein that coordinates cell division and chromosome segregation. The N-terminus is involved in assembly of the cell-division machinery. The C-terminus functions as a DNA motor that moves dsDNA in an ATP-dependent manner towards the difSL recombination site, which is located within the replication terminus region. Required for activation of the XerS recombinase, allowing activation of chromosome unlinking by recombination.</text>
</comment>
<dbReference type="InterPro" id="IPR027417">
    <property type="entry name" value="P-loop_NTPase"/>
</dbReference>
<feature type="transmembrane region" description="Helical" evidence="5">
    <location>
        <begin position="30"/>
        <end position="54"/>
    </location>
</feature>
<organism evidence="7 8">
    <name type="scientific">Streptococcus raffinosi</name>
    <dbReference type="NCBI Taxonomy" id="3053355"/>
    <lineage>
        <taxon>Bacteria</taxon>
        <taxon>Bacillati</taxon>
        <taxon>Bacillota</taxon>
        <taxon>Bacilli</taxon>
        <taxon>Lactobacillales</taxon>
        <taxon>Streptococcaceae</taxon>
        <taxon>Streptococcus</taxon>
    </lineage>
</organism>
<dbReference type="PANTHER" id="PTHR22683:SF47">
    <property type="entry name" value="FTSK DOMAIN-CONTAINING PROTEIN YDCQ"/>
    <property type="match status" value="1"/>
</dbReference>
<keyword evidence="5" id="KW-0472">Membrane</keyword>
<dbReference type="RefSeq" id="WP_285955294.1">
    <property type="nucleotide sequence ID" value="NZ_JASUZV010000001.1"/>
</dbReference>
<evidence type="ECO:0000313" key="7">
    <source>
        <dbReference type="EMBL" id="MDL5042621.1"/>
    </source>
</evidence>
<dbReference type="PROSITE" id="PS50901">
    <property type="entry name" value="FTSK"/>
    <property type="match status" value="1"/>
</dbReference>